<reference evidence="19" key="1">
    <citation type="journal article" date="2006" name="Gene">
        <title>Plasmids in the aphid endosymbiont Buchnera aphidicola with the smallest genomes. A puzzling evolutionary story.</title>
        <authorList>
            <person name="Gil R."/>
            <person name="Sabater-Munoz B."/>
            <person name="Perez-Brocal V."/>
            <person name="Silva F.J."/>
            <person name="Latorre A."/>
        </authorList>
    </citation>
    <scope>NUCLEOTIDE SEQUENCE</scope>
    <source>
        <plasmid evidence="19">pTrp-BTg</plasmid>
    </source>
</reference>
<feature type="binding site" evidence="15">
    <location>
        <position position="39"/>
    </location>
    <ligand>
        <name>L-tryptophan</name>
        <dbReference type="ChEBI" id="CHEBI:57912"/>
    </ligand>
</feature>
<evidence type="ECO:0000259" key="18">
    <source>
        <dbReference type="Pfam" id="PF04715"/>
    </source>
</evidence>
<feature type="binding site" evidence="15">
    <location>
        <begin position="480"/>
        <end position="482"/>
    </location>
    <ligand>
        <name>chorismate</name>
        <dbReference type="ChEBI" id="CHEBI:29748"/>
    </ligand>
</feature>
<feature type="binding site" evidence="15">
    <location>
        <position position="446"/>
    </location>
    <ligand>
        <name>chorismate</name>
        <dbReference type="ChEBI" id="CHEBI:29748"/>
    </ligand>
</feature>
<dbReference type="InterPro" id="IPR019999">
    <property type="entry name" value="Anth_synth_I-like"/>
</dbReference>
<dbReference type="AlphaFoldDB" id="Q20K15"/>
<feature type="binding site" evidence="16">
    <location>
        <position position="358"/>
    </location>
    <ligand>
        <name>Mg(2+)</name>
        <dbReference type="ChEBI" id="CHEBI:18420"/>
    </ligand>
</feature>
<gene>
    <name evidence="19" type="primary">trpE</name>
</gene>
<dbReference type="PIRSF" id="PIRSF001373">
    <property type="entry name" value="TrpE"/>
    <property type="match status" value="1"/>
</dbReference>
<accession>Q20K15</accession>
<dbReference type="Pfam" id="PF00425">
    <property type="entry name" value="Chorismate_bind"/>
    <property type="match status" value="1"/>
</dbReference>
<dbReference type="InterPro" id="IPR005801">
    <property type="entry name" value="ADC_synthase"/>
</dbReference>
<evidence type="ECO:0000256" key="7">
    <source>
        <dbReference type="ARBA" id="ARBA00022723"/>
    </source>
</evidence>
<evidence type="ECO:0000256" key="16">
    <source>
        <dbReference type="PIRSR" id="PIRSR001373-2"/>
    </source>
</evidence>
<evidence type="ECO:0000256" key="3">
    <source>
        <dbReference type="ARBA" id="ARBA00011575"/>
    </source>
</evidence>
<dbReference type="PANTHER" id="PTHR11236:SF49">
    <property type="entry name" value="ANTHRANILATE SYNTHASE COMPONENT 1"/>
    <property type="match status" value="1"/>
</dbReference>
<dbReference type="EMBL" id="DQ114495">
    <property type="protein sequence ID" value="ABA12607.1"/>
    <property type="molecule type" value="Genomic_DNA"/>
</dbReference>
<evidence type="ECO:0000256" key="9">
    <source>
        <dbReference type="ARBA" id="ARBA00022842"/>
    </source>
</evidence>
<feature type="binding site" evidence="15">
    <location>
        <begin position="288"/>
        <end position="290"/>
    </location>
    <ligand>
        <name>L-tryptophan</name>
        <dbReference type="ChEBI" id="CHEBI:57912"/>
    </ligand>
</feature>
<evidence type="ECO:0000256" key="14">
    <source>
        <dbReference type="PIRNR" id="PIRNR001373"/>
    </source>
</evidence>
<evidence type="ECO:0000256" key="6">
    <source>
        <dbReference type="ARBA" id="ARBA00022605"/>
    </source>
</evidence>
<dbReference type="GO" id="GO:0046872">
    <property type="term" value="F:metal ion binding"/>
    <property type="evidence" value="ECO:0007669"/>
    <property type="project" value="UniProtKB-KW"/>
</dbReference>
<dbReference type="InterPro" id="IPR015890">
    <property type="entry name" value="Chorismate_C"/>
</dbReference>
<proteinExistence type="inferred from homology"/>
<comment type="function">
    <text evidence="12">Part of a heterotetrameric complex that catalyzes the two-step biosynthesis of anthranilate, an intermediate in the biosynthesis of L-tryptophan. In the first step, the glutamine-binding beta subunit (TrpG) of anthranilate synthase (AS) provides the glutamine amidotransferase activity which generates ammonia as a substrate that, along with chorismate, is used in the second step, catalyzed by the large alpha subunit of AS (TrpE) to produce anthranilate. In the absence of TrpG, TrpE can synthesize anthranilate directly from chorismate and high concentrations of ammonia.</text>
</comment>
<keyword evidence="7 16" id="KW-0479">Metal-binding</keyword>
<evidence type="ECO:0000256" key="15">
    <source>
        <dbReference type="PIRSR" id="PIRSR001373-1"/>
    </source>
</evidence>
<dbReference type="UniPathway" id="UPA00035">
    <property type="reaction ID" value="UER00040"/>
</dbReference>
<dbReference type="NCBIfam" id="NF010079">
    <property type="entry name" value="PRK13564.1"/>
    <property type="match status" value="1"/>
</dbReference>
<dbReference type="InterPro" id="IPR006805">
    <property type="entry name" value="Anth_synth_I_N"/>
</dbReference>
<evidence type="ECO:0000256" key="12">
    <source>
        <dbReference type="ARBA" id="ARBA00025634"/>
    </source>
</evidence>
<feature type="binding site" evidence="15">
    <location>
        <position position="466"/>
    </location>
    <ligand>
        <name>chorismate</name>
        <dbReference type="ChEBI" id="CHEBI:29748"/>
    </ligand>
</feature>
<feature type="domain" description="Anthranilate synthase component I N-terminal" evidence="18">
    <location>
        <begin position="19"/>
        <end position="189"/>
    </location>
</feature>
<dbReference type="Gene3D" id="3.60.120.10">
    <property type="entry name" value="Anthranilate synthase"/>
    <property type="match status" value="1"/>
</dbReference>
<evidence type="ECO:0000256" key="13">
    <source>
        <dbReference type="ARBA" id="ARBA00047683"/>
    </source>
</evidence>
<dbReference type="GO" id="GO:0004049">
    <property type="term" value="F:anthranilate synthase activity"/>
    <property type="evidence" value="ECO:0007669"/>
    <property type="project" value="UniProtKB-EC"/>
</dbReference>
<dbReference type="InterPro" id="IPR005257">
    <property type="entry name" value="Anth_synth_I_TrpE"/>
</dbReference>
<name>Q20K15_9GAMM</name>
<keyword evidence="11 14" id="KW-0456">Lyase</keyword>
<organism evidence="19">
    <name type="scientific">Buchnera aphidicola</name>
    <dbReference type="NCBI Taxonomy" id="9"/>
    <lineage>
        <taxon>Bacteria</taxon>
        <taxon>Pseudomonadati</taxon>
        <taxon>Pseudomonadota</taxon>
        <taxon>Gammaproteobacteria</taxon>
        <taxon>Enterobacterales</taxon>
        <taxon>Erwiniaceae</taxon>
        <taxon>Buchnera</taxon>
    </lineage>
</organism>
<evidence type="ECO:0000256" key="2">
    <source>
        <dbReference type="ARBA" id="ARBA00009562"/>
    </source>
</evidence>
<comment type="similarity">
    <text evidence="2 14">Belongs to the anthranilate synthase component I family.</text>
</comment>
<evidence type="ECO:0000313" key="19">
    <source>
        <dbReference type="EMBL" id="ABA12607.1"/>
    </source>
</evidence>
<evidence type="ECO:0000256" key="1">
    <source>
        <dbReference type="ARBA" id="ARBA00004873"/>
    </source>
</evidence>
<dbReference type="SUPFAM" id="SSF56322">
    <property type="entry name" value="ADC synthase"/>
    <property type="match status" value="1"/>
</dbReference>
<feature type="binding site" evidence="16">
    <location>
        <position position="495"/>
    </location>
    <ligand>
        <name>Mg(2+)</name>
        <dbReference type="ChEBI" id="CHEBI:18420"/>
    </ligand>
</feature>
<dbReference type="NCBIfam" id="TIGR00565">
    <property type="entry name" value="trpE_proteo"/>
    <property type="match status" value="1"/>
</dbReference>
<evidence type="ECO:0000256" key="4">
    <source>
        <dbReference type="ARBA" id="ARBA00012266"/>
    </source>
</evidence>
<evidence type="ECO:0000256" key="10">
    <source>
        <dbReference type="ARBA" id="ARBA00023141"/>
    </source>
</evidence>
<dbReference type="PRINTS" id="PR00095">
    <property type="entry name" value="ANTSNTHASEI"/>
</dbReference>
<comment type="cofactor">
    <cofactor evidence="16">
        <name>Mg(2+)</name>
        <dbReference type="ChEBI" id="CHEBI:18420"/>
    </cofactor>
    <text evidence="16">Binds 1 Mg(2+) ion per subunit.</text>
</comment>
<comment type="subunit">
    <text evidence="3">Heterotetramer consisting of two non-identical subunits: a beta subunit (TrpG) and a large alpha subunit (TrpE).</text>
</comment>
<feature type="domain" description="Chorismate-utilising enzyme C-terminal" evidence="17">
    <location>
        <begin position="240"/>
        <end position="499"/>
    </location>
</feature>
<evidence type="ECO:0000259" key="17">
    <source>
        <dbReference type="Pfam" id="PF00425"/>
    </source>
</evidence>
<keyword evidence="6 14" id="KW-0028">Amino-acid biosynthesis</keyword>
<evidence type="ECO:0000256" key="5">
    <source>
        <dbReference type="ARBA" id="ARBA00020653"/>
    </source>
</evidence>
<keyword evidence="8 14" id="KW-0822">Tryptophan biosynthesis</keyword>
<dbReference type="GO" id="GO:0000162">
    <property type="term" value="P:L-tryptophan biosynthetic process"/>
    <property type="evidence" value="ECO:0007669"/>
    <property type="project" value="UniProtKB-UniPathway"/>
</dbReference>
<dbReference type="PANTHER" id="PTHR11236">
    <property type="entry name" value="AMINOBENZOATE/ANTHRANILATE SYNTHASE"/>
    <property type="match status" value="1"/>
</dbReference>
<comment type="catalytic activity">
    <reaction evidence="13 14">
        <text>chorismate + L-glutamine = anthranilate + pyruvate + L-glutamate + H(+)</text>
        <dbReference type="Rhea" id="RHEA:21732"/>
        <dbReference type="ChEBI" id="CHEBI:15361"/>
        <dbReference type="ChEBI" id="CHEBI:15378"/>
        <dbReference type="ChEBI" id="CHEBI:16567"/>
        <dbReference type="ChEBI" id="CHEBI:29748"/>
        <dbReference type="ChEBI" id="CHEBI:29985"/>
        <dbReference type="ChEBI" id="CHEBI:58359"/>
        <dbReference type="EC" id="4.1.3.27"/>
    </reaction>
</comment>
<sequence length="519" mass="59516">MLNKNTIQIFTKIIQYQKNPIKTFNTLCKKKKYTLLLESSKKKKQKKSIIIIDSALKIFAEGFKVFIKSLTLNGQAILNLLDKKLPKNLCILKKENLRILLFKKNKKQMHEEESLQSVSIFDSFRLLIKSILIPSQYPYSMFFGGLFSYDLINTFENLPYTQKINQCPDFCFYLAESLLIINHQKKNTILQISTFTKNISELNRLKKRFYKIQKILKKKLISLTSVSSENISVSTNITDKKFIKIIQNLQLLIKCGEIFQIVPSRKFFIPCKHSLHSYQILKKNNPSPYMFYLQDKNFVLFGASPESFLKYCPNKNLIEIHPIAGTRPRGKNLDFSINQELDNRLELSLRINTKELAEHIMLVDLARNDLAKICKCGSRKVSKLMQIEKYSHVMHLVSKVTGKLKKNLDIFHAYQSCMNMGTLTGAPKIRAMQIIAQIEQTKRGSYGGSIGYFTGLGKLDTSIIIRSAYVENNIATVQAGAGIMFDSSPLEELNECFNKAYVVLLSIFQSCNSLGVLKI</sequence>
<keyword evidence="19" id="KW-0614">Plasmid</keyword>
<protein>
    <recommendedName>
        <fullName evidence="5 14">Anthranilate synthase component 1</fullName>
        <ecNumber evidence="4 14">4.1.3.27</ecNumber>
    </recommendedName>
</protein>
<keyword evidence="9 16" id="KW-0460">Magnesium</keyword>
<feature type="binding site" evidence="15">
    <location>
        <begin position="325"/>
        <end position="326"/>
    </location>
    <ligand>
        <name>chorismate</name>
        <dbReference type="ChEBI" id="CHEBI:29748"/>
    </ligand>
</feature>
<geneLocation type="plasmid" evidence="19">
    <name>pTrp-BTg</name>
</geneLocation>
<evidence type="ECO:0000256" key="8">
    <source>
        <dbReference type="ARBA" id="ARBA00022822"/>
    </source>
</evidence>
<comment type="pathway">
    <text evidence="1 14">Amino-acid biosynthesis; L-tryptophan biosynthesis; L-tryptophan from chorismate: step 1/5.</text>
</comment>
<keyword evidence="10 14" id="KW-0057">Aromatic amino acid biosynthesis</keyword>
<dbReference type="EC" id="4.1.3.27" evidence="4 14"/>
<dbReference type="Pfam" id="PF04715">
    <property type="entry name" value="Anth_synt_I_N"/>
    <property type="match status" value="1"/>
</dbReference>
<evidence type="ECO:0000256" key="11">
    <source>
        <dbReference type="ARBA" id="ARBA00023239"/>
    </source>
</evidence>